<dbReference type="Pfam" id="PF00392">
    <property type="entry name" value="GntR"/>
    <property type="match status" value="1"/>
</dbReference>
<sequence length="243" mass="26591">MTAYYHSLADDLRRRIESGEYVVDEPLPSEAKLAVHYRVSVPTIRIALTVLQAEGRVEKLHGRGNFVRRHGERTVYGSAGHVVGRRPAESPPLRVTVEVRVVSATDDLSTLLQVRRGALLTEFEYVSFLGASVRGLVRLYVPQRVVKLKGPVVDPSPWGDEVRALLAAAGVHVASTVERVVSRPPSTEERKVFRSTAPVLAIERTSTDLSGRIVEGAFLALPGDRAEAVFSTRTHAEHTESAG</sequence>
<gene>
    <name evidence="5" type="ORF">CK936_18245</name>
</gene>
<dbReference type="PROSITE" id="PS50949">
    <property type="entry name" value="HTH_GNTR"/>
    <property type="match status" value="1"/>
</dbReference>
<dbReference type="PANTHER" id="PTHR44846">
    <property type="entry name" value="MANNOSYL-D-GLYCERATE TRANSPORT/METABOLISM SYSTEM REPRESSOR MNGR-RELATED"/>
    <property type="match status" value="1"/>
</dbReference>
<dbReference type="SMART" id="SM00345">
    <property type="entry name" value="HTH_GNTR"/>
    <property type="match status" value="1"/>
</dbReference>
<dbReference type="PANTHER" id="PTHR44846:SF17">
    <property type="entry name" value="GNTR-FAMILY TRANSCRIPTIONAL REGULATOR"/>
    <property type="match status" value="1"/>
</dbReference>
<dbReference type="InterPro" id="IPR011663">
    <property type="entry name" value="UTRA"/>
</dbReference>
<dbReference type="Gene3D" id="3.40.1410.10">
    <property type="entry name" value="Chorismate lyase-like"/>
    <property type="match status" value="1"/>
</dbReference>
<dbReference type="AlphaFoldDB" id="A0A2A2D893"/>
<proteinExistence type="predicted"/>
<dbReference type="InterPro" id="IPR036390">
    <property type="entry name" value="WH_DNA-bd_sf"/>
</dbReference>
<name>A0A2A2D893_9ACTN</name>
<evidence type="ECO:0000256" key="1">
    <source>
        <dbReference type="ARBA" id="ARBA00023015"/>
    </source>
</evidence>
<organism evidence="5 6">
    <name type="scientific">Streptomyces albireticuli</name>
    <dbReference type="NCBI Taxonomy" id="1940"/>
    <lineage>
        <taxon>Bacteria</taxon>
        <taxon>Bacillati</taxon>
        <taxon>Actinomycetota</taxon>
        <taxon>Actinomycetes</taxon>
        <taxon>Kitasatosporales</taxon>
        <taxon>Streptomycetaceae</taxon>
        <taxon>Streptomyces</taxon>
    </lineage>
</organism>
<evidence type="ECO:0000256" key="2">
    <source>
        <dbReference type="ARBA" id="ARBA00023125"/>
    </source>
</evidence>
<dbReference type="SUPFAM" id="SSF64288">
    <property type="entry name" value="Chorismate lyase-like"/>
    <property type="match status" value="1"/>
</dbReference>
<keyword evidence="1" id="KW-0805">Transcription regulation</keyword>
<dbReference type="InterPro" id="IPR036388">
    <property type="entry name" value="WH-like_DNA-bd_sf"/>
</dbReference>
<dbReference type="EMBL" id="NSJV01000357">
    <property type="protein sequence ID" value="PAU47532.1"/>
    <property type="molecule type" value="Genomic_DNA"/>
</dbReference>
<dbReference type="Proteomes" id="UP000218944">
    <property type="component" value="Unassembled WGS sequence"/>
</dbReference>
<evidence type="ECO:0000259" key="4">
    <source>
        <dbReference type="PROSITE" id="PS50949"/>
    </source>
</evidence>
<feature type="domain" description="HTH gntR-type" evidence="4">
    <location>
        <begin position="2"/>
        <end position="70"/>
    </location>
</feature>
<dbReference type="InterPro" id="IPR050679">
    <property type="entry name" value="Bact_HTH_transcr_reg"/>
</dbReference>
<reference evidence="5 6" key="1">
    <citation type="submission" date="2017-08" db="EMBL/GenBank/DDBJ databases">
        <title>Genome sequence of Streptomyces albireticuli NRRL B-1670.</title>
        <authorList>
            <person name="Graham D.E."/>
            <person name="Mahan K.M."/>
            <person name="Klingeman D.M."/>
            <person name="Hettich R.L."/>
            <person name="Parry R.J."/>
            <person name="Spain J.C."/>
        </authorList>
    </citation>
    <scope>NUCLEOTIDE SEQUENCE [LARGE SCALE GENOMIC DNA]</scope>
    <source>
        <strain evidence="5 6">NRRL B-1670</strain>
    </source>
</reference>
<evidence type="ECO:0000313" key="6">
    <source>
        <dbReference type="Proteomes" id="UP000218944"/>
    </source>
</evidence>
<dbReference type="InterPro" id="IPR028978">
    <property type="entry name" value="Chorismate_lyase_/UTRA_dom_sf"/>
</dbReference>
<dbReference type="Gene3D" id="1.10.10.10">
    <property type="entry name" value="Winged helix-like DNA-binding domain superfamily/Winged helix DNA-binding domain"/>
    <property type="match status" value="1"/>
</dbReference>
<keyword evidence="2" id="KW-0238">DNA-binding</keyword>
<comment type="caution">
    <text evidence="5">The sequence shown here is derived from an EMBL/GenBank/DDBJ whole genome shotgun (WGS) entry which is preliminary data.</text>
</comment>
<accession>A0A2A2D893</accession>
<dbReference type="GO" id="GO:0045892">
    <property type="term" value="P:negative regulation of DNA-templated transcription"/>
    <property type="evidence" value="ECO:0007669"/>
    <property type="project" value="TreeGrafter"/>
</dbReference>
<keyword evidence="3" id="KW-0804">Transcription</keyword>
<dbReference type="InterPro" id="IPR000524">
    <property type="entry name" value="Tscrpt_reg_HTH_GntR"/>
</dbReference>
<evidence type="ECO:0000313" key="5">
    <source>
        <dbReference type="EMBL" id="PAU47532.1"/>
    </source>
</evidence>
<dbReference type="Pfam" id="PF07702">
    <property type="entry name" value="UTRA"/>
    <property type="match status" value="1"/>
</dbReference>
<evidence type="ECO:0000256" key="3">
    <source>
        <dbReference type="ARBA" id="ARBA00023163"/>
    </source>
</evidence>
<dbReference type="SUPFAM" id="SSF46785">
    <property type="entry name" value="Winged helix' DNA-binding domain"/>
    <property type="match status" value="1"/>
</dbReference>
<dbReference type="GO" id="GO:0003677">
    <property type="term" value="F:DNA binding"/>
    <property type="evidence" value="ECO:0007669"/>
    <property type="project" value="UniProtKB-KW"/>
</dbReference>
<protein>
    <submittedName>
        <fullName evidence="5">GntR family transcriptional regulator</fullName>
    </submittedName>
</protein>
<dbReference type="GO" id="GO:0003700">
    <property type="term" value="F:DNA-binding transcription factor activity"/>
    <property type="evidence" value="ECO:0007669"/>
    <property type="project" value="InterPro"/>
</dbReference>
<dbReference type="CDD" id="cd07377">
    <property type="entry name" value="WHTH_GntR"/>
    <property type="match status" value="1"/>
</dbReference>
<dbReference type="RefSeq" id="WP_095582030.1">
    <property type="nucleotide sequence ID" value="NZ_JAJQQQ010000003.1"/>
</dbReference>
<keyword evidence="6" id="KW-1185">Reference proteome</keyword>